<name>A0A225UVX1_9STRA</name>
<dbReference type="InterPro" id="IPR046341">
    <property type="entry name" value="SET_dom_sf"/>
</dbReference>
<organism evidence="2 3">
    <name type="scientific">Phytophthora megakarya</name>
    <dbReference type="NCBI Taxonomy" id="4795"/>
    <lineage>
        <taxon>Eukaryota</taxon>
        <taxon>Sar</taxon>
        <taxon>Stramenopiles</taxon>
        <taxon>Oomycota</taxon>
        <taxon>Peronosporomycetes</taxon>
        <taxon>Peronosporales</taxon>
        <taxon>Peronosporaceae</taxon>
        <taxon>Phytophthora</taxon>
    </lineage>
</organism>
<keyword evidence="3" id="KW-1185">Reference proteome</keyword>
<dbReference type="SUPFAM" id="SSF82199">
    <property type="entry name" value="SET domain"/>
    <property type="match status" value="1"/>
</dbReference>
<feature type="compositionally biased region" description="Basic residues" evidence="1">
    <location>
        <begin position="43"/>
        <end position="52"/>
    </location>
</feature>
<dbReference type="EMBL" id="NBNE01010856">
    <property type="protein sequence ID" value="OWY97092.1"/>
    <property type="molecule type" value="Genomic_DNA"/>
</dbReference>
<accession>A0A225UVX1</accession>
<evidence type="ECO:0000313" key="2">
    <source>
        <dbReference type="EMBL" id="OWY97092.1"/>
    </source>
</evidence>
<sequence>MPYHRRYLHTSSWSLLLRPIPTRYEWAKIRHQPKTRAGAWHVPRSRKRRNQKKCAITRSGSQIHHAQILKAQRTNKMLRLPGIFARPPAASHLVPWPSDVNYIEESEVAYYITFPDIGYRDPCECVGDCFPDTCRNALLSIYCTPDCCSLEANCMNAPRTLSTINHFDTGRVGYGVYTTTYLEWATSWPSMLGVCANTQLWWKNNPR</sequence>
<dbReference type="OrthoDB" id="101429at2759"/>
<proteinExistence type="predicted"/>
<gene>
    <name evidence="2" type="ORF">PHMEG_00032464</name>
</gene>
<dbReference type="AlphaFoldDB" id="A0A225UVX1"/>
<comment type="caution">
    <text evidence="2">The sequence shown here is derived from an EMBL/GenBank/DDBJ whole genome shotgun (WGS) entry which is preliminary data.</text>
</comment>
<dbReference type="Proteomes" id="UP000198211">
    <property type="component" value="Unassembled WGS sequence"/>
</dbReference>
<evidence type="ECO:0000313" key="3">
    <source>
        <dbReference type="Proteomes" id="UP000198211"/>
    </source>
</evidence>
<protein>
    <submittedName>
        <fullName evidence="2">Uncharacterized protein</fullName>
    </submittedName>
</protein>
<reference evidence="3" key="1">
    <citation type="submission" date="2017-03" db="EMBL/GenBank/DDBJ databases">
        <title>Phytopthora megakarya and P. palmivora, two closely related causual agents of cacao black pod achieved similar genome size and gene model numbers by different mechanisms.</title>
        <authorList>
            <person name="Ali S."/>
            <person name="Shao J."/>
            <person name="Larry D.J."/>
            <person name="Kronmiller B."/>
            <person name="Shen D."/>
            <person name="Strem M.D."/>
            <person name="Melnick R.L."/>
            <person name="Guiltinan M.J."/>
            <person name="Tyler B.M."/>
            <person name="Meinhardt L.W."/>
            <person name="Bailey B.A."/>
        </authorList>
    </citation>
    <scope>NUCLEOTIDE SEQUENCE [LARGE SCALE GENOMIC DNA]</scope>
    <source>
        <strain evidence="3">zdho120</strain>
    </source>
</reference>
<evidence type="ECO:0000256" key="1">
    <source>
        <dbReference type="SAM" id="MobiDB-lite"/>
    </source>
</evidence>
<feature type="region of interest" description="Disordered" evidence="1">
    <location>
        <begin position="37"/>
        <end position="56"/>
    </location>
</feature>